<dbReference type="Proteomes" id="UP000523955">
    <property type="component" value="Unassembled WGS sequence"/>
</dbReference>
<dbReference type="AlphaFoldDB" id="A0A7X0VC11"/>
<proteinExistence type="predicted"/>
<dbReference type="RefSeq" id="WP_185254233.1">
    <property type="nucleotide sequence ID" value="NZ_JACKXE010000001.1"/>
</dbReference>
<protein>
    <recommendedName>
        <fullName evidence="3">YndJ-like protein</fullName>
    </recommendedName>
</protein>
<sequence length="286" mass="31385">MGPRSGATLDLATRKWWRAVGRRVDLAGEHAWLAAPVSRGPLVGDGWLHDEAARLGGQVRDGVPGAGLLADVAVLDGPGFRAADLAPEVRAFYEHTADWRMEVWTGWTPLFWPGGELVSRLFGRRVGQLALPMRPLDVAHGMDSRVSVISDADGTQRAAGWLRTLRSTGEYVFSGCYSARRLPGADRPSVHVAFPLEHGNVQVFLRPDVDPDGSLWLRSPGGRFGTDGAYVVVEDGGASYAARAPIHEEFHVHLDREGVLRTDHDLRLWAADVVRLHYRLEPRARA</sequence>
<accession>A0A7X0VC11</accession>
<evidence type="ECO:0000313" key="1">
    <source>
        <dbReference type="EMBL" id="MBB6629261.1"/>
    </source>
</evidence>
<reference evidence="1 2" key="1">
    <citation type="submission" date="2020-08" db="EMBL/GenBank/DDBJ databases">
        <authorList>
            <person name="Seo M.-J."/>
        </authorList>
    </citation>
    <scope>NUCLEOTIDE SEQUENCE [LARGE SCALE GENOMIC DNA]</scope>
    <source>
        <strain evidence="1 2">KIGAM211</strain>
    </source>
</reference>
<organism evidence="1 2">
    <name type="scientific">Nocardioides luti</name>
    <dbReference type="NCBI Taxonomy" id="2761101"/>
    <lineage>
        <taxon>Bacteria</taxon>
        <taxon>Bacillati</taxon>
        <taxon>Actinomycetota</taxon>
        <taxon>Actinomycetes</taxon>
        <taxon>Propionibacteriales</taxon>
        <taxon>Nocardioidaceae</taxon>
        <taxon>Nocardioides</taxon>
    </lineage>
</organism>
<keyword evidence="2" id="KW-1185">Reference proteome</keyword>
<evidence type="ECO:0008006" key="3">
    <source>
        <dbReference type="Google" id="ProtNLM"/>
    </source>
</evidence>
<name>A0A7X0VC11_9ACTN</name>
<gene>
    <name evidence="1" type="ORF">H5V45_18180</name>
</gene>
<comment type="caution">
    <text evidence="1">The sequence shown here is derived from an EMBL/GenBank/DDBJ whole genome shotgun (WGS) entry which is preliminary data.</text>
</comment>
<evidence type="ECO:0000313" key="2">
    <source>
        <dbReference type="Proteomes" id="UP000523955"/>
    </source>
</evidence>
<dbReference type="EMBL" id="JACKXE010000001">
    <property type="protein sequence ID" value="MBB6629261.1"/>
    <property type="molecule type" value="Genomic_DNA"/>
</dbReference>